<dbReference type="STRING" id="241244.ATY39_07695"/>
<evidence type="ECO:0000313" key="1">
    <source>
        <dbReference type="EMBL" id="AMW99358.1"/>
    </source>
</evidence>
<dbReference type="AlphaFoldDB" id="A0A143HC83"/>
<dbReference type="Pfam" id="PF14005">
    <property type="entry name" value="YpjP"/>
    <property type="match status" value="1"/>
</dbReference>
<organism evidence="1 2">
    <name type="scientific">Rummeliibacillus stabekisii</name>
    <dbReference type="NCBI Taxonomy" id="241244"/>
    <lineage>
        <taxon>Bacteria</taxon>
        <taxon>Bacillati</taxon>
        <taxon>Bacillota</taxon>
        <taxon>Bacilli</taxon>
        <taxon>Bacillales</taxon>
        <taxon>Caryophanaceae</taxon>
        <taxon>Rummeliibacillus</taxon>
    </lineage>
</organism>
<evidence type="ECO:0000313" key="2">
    <source>
        <dbReference type="Proteomes" id="UP000076021"/>
    </source>
</evidence>
<protein>
    <recommendedName>
        <fullName evidence="3">Cell division protein FtsK</fullName>
    </recommendedName>
</protein>
<sequence>MRNKLQKLLVSTVAVLTLGVITSNHSIWENLLEHGESHKTPYTKDVSKEYIQHAQPEVDQFTMSGQLIDQAKEQSYLKFGNRIGPKISNEFDHIIFPKIEEAIHMTVDHLNVNEKRDLAMTEKPSGDYSEKIFHIYQASSGQDMIRFHVRTERRPVDGYYYNFHYHTYKDKFASHNNLGEIYWSKDTPPKWLS</sequence>
<dbReference type="RefSeq" id="WP_066788121.1">
    <property type="nucleotide sequence ID" value="NZ_CP014806.1"/>
</dbReference>
<evidence type="ECO:0008006" key="3">
    <source>
        <dbReference type="Google" id="ProtNLM"/>
    </source>
</evidence>
<dbReference type="Proteomes" id="UP000076021">
    <property type="component" value="Chromosome"/>
</dbReference>
<keyword evidence="2" id="KW-1185">Reference proteome</keyword>
<dbReference type="InterPro" id="IPR025616">
    <property type="entry name" value="YpjP"/>
</dbReference>
<name>A0A143HC83_9BACL</name>
<dbReference type="KEGG" id="rst:ATY39_07695"/>
<reference evidence="1 2" key="1">
    <citation type="journal article" date="2016" name="Genome Announc.">
        <title>Whole-Genome Sequence of Rummeliibacillus stabekisii Strain PP9 Isolated from Antarctic Soil.</title>
        <authorList>
            <person name="da Mota F.F."/>
            <person name="Vollu R.E."/>
            <person name="Jurelevicius D."/>
            <person name="Seldin L."/>
        </authorList>
    </citation>
    <scope>NUCLEOTIDE SEQUENCE [LARGE SCALE GENOMIC DNA]</scope>
    <source>
        <strain evidence="1 2">PP9</strain>
    </source>
</reference>
<gene>
    <name evidence="1" type="ORF">ATY39_07695</name>
</gene>
<accession>A0A143HC83</accession>
<proteinExistence type="predicted"/>
<dbReference type="OrthoDB" id="2435352at2"/>
<reference evidence="2" key="2">
    <citation type="submission" date="2016-03" db="EMBL/GenBank/DDBJ databases">
        <authorList>
            <person name="Ploux O."/>
        </authorList>
    </citation>
    <scope>NUCLEOTIDE SEQUENCE [LARGE SCALE GENOMIC DNA]</scope>
    <source>
        <strain evidence="2">PP9</strain>
    </source>
</reference>
<dbReference type="EMBL" id="CP014806">
    <property type="protein sequence ID" value="AMW99358.1"/>
    <property type="molecule type" value="Genomic_DNA"/>
</dbReference>